<reference evidence="1" key="1">
    <citation type="submission" date="2013-07" db="EMBL/GenBank/DDBJ databases">
        <title>The genome of an arbuscular mycorrhizal fungus provides insights into the evolution of the oldest plant symbiosis.</title>
        <authorList>
            <consortium name="DOE Joint Genome Institute"/>
            <person name="Tisserant E."/>
            <person name="Malbreil M."/>
            <person name="Kuo A."/>
            <person name="Kohler A."/>
            <person name="Symeonidi A."/>
            <person name="Balestrini R."/>
            <person name="Charron P."/>
            <person name="Duensing N."/>
            <person name="Frei-dit-Frey N."/>
            <person name="Gianinazzi-Pearson V."/>
            <person name="Gilbert B."/>
            <person name="Handa Y."/>
            <person name="Hijri M."/>
            <person name="Kaul R."/>
            <person name="Kawaguchi M."/>
            <person name="Krajinski F."/>
            <person name="Lammers P."/>
            <person name="Lapierre D."/>
            <person name="Masclaux F.G."/>
            <person name="Murat C."/>
            <person name="Morin E."/>
            <person name="Ndikumana S."/>
            <person name="Pagni M."/>
            <person name="Petitpierre D."/>
            <person name="Requena N."/>
            <person name="Rosikiewicz P."/>
            <person name="Riley R."/>
            <person name="Saito K."/>
            <person name="San Clemente H."/>
            <person name="Shapiro H."/>
            <person name="van Tuinen D."/>
            <person name="Becard G."/>
            <person name="Bonfante P."/>
            <person name="Paszkowski U."/>
            <person name="Shachar-Hill Y."/>
            <person name="Young J.P."/>
            <person name="Sanders I.R."/>
            <person name="Henrissat B."/>
            <person name="Rensing S.A."/>
            <person name="Grigoriev I.V."/>
            <person name="Corradi N."/>
            <person name="Roux C."/>
            <person name="Martin F."/>
        </authorList>
    </citation>
    <scope>NUCLEOTIDE SEQUENCE</scope>
    <source>
        <strain evidence="1">DAOM 197198</strain>
    </source>
</reference>
<gene>
    <name evidence="1" type="ORF">GLOINDRAFT_83996</name>
</gene>
<protein>
    <submittedName>
        <fullName evidence="1">Uncharacterized protein</fullName>
    </submittedName>
</protein>
<name>U9UMI9_RHIID</name>
<proteinExistence type="predicted"/>
<accession>U9UMI9</accession>
<sequence length="120" mass="14450">MYKKQKSRYRKYVFVCLCFLNRLRIVLFVENKLLMLTKCTVLNNIQYVRIISNKITFNDFFTIWRYVVISRFSFVVHPSSHHIIATSRRPTSPYQQVFNHEFYDCKQAMDKIAKIIISNA</sequence>
<dbReference type="AlphaFoldDB" id="U9UMI9"/>
<evidence type="ECO:0000313" key="1">
    <source>
        <dbReference type="EMBL" id="ESA20922.1"/>
    </source>
</evidence>
<dbReference type="HOGENOM" id="CLU_2050864_0_0_1"/>
<organism evidence="1">
    <name type="scientific">Rhizophagus irregularis (strain DAOM 181602 / DAOM 197198 / MUCL 43194)</name>
    <name type="common">Arbuscular mycorrhizal fungus</name>
    <name type="synonym">Glomus intraradices</name>
    <dbReference type="NCBI Taxonomy" id="747089"/>
    <lineage>
        <taxon>Eukaryota</taxon>
        <taxon>Fungi</taxon>
        <taxon>Fungi incertae sedis</taxon>
        <taxon>Mucoromycota</taxon>
        <taxon>Glomeromycotina</taxon>
        <taxon>Glomeromycetes</taxon>
        <taxon>Glomerales</taxon>
        <taxon>Glomeraceae</taxon>
        <taxon>Rhizophagus</taxon>
    </lineage>
</organism>
<dbReference type="EMBL" id="KI276881">
    <property type="protein sequence ID" value="ESA20922.1"/>
    <property type="molecule type" value="Genomic_DNA"/>
</dbReference>